<evidence type="ECO:0008006" key="9">
    <source>
        <dbReference type="Google" id="ProtNLM"/>
    </source>
</evidence>
<sequence length="404" mass="43501">MTEKLVLGLGGTVDYEIGWDSSVIEGLITHYSIGASELTTSIAIDSERDLVVSLLGFMKDGVGGERFVASSDIVEQFASRFDKRITLGGTPVRAAMAMSALGITCTVHLVSIDDHVRRLLPPDCAYISSAVRDTTDPHLIVQFGQGAHVRSGDIDLTAPHPNRIIYTNDPPNRELVLSDELGEVLQAAEVFMISGFNVIQNAAVLDERLRTLKTHMRGLPPHAVVYYEDAGFHVPALSQRVRDALLDVIDVYSLNEEEMQAYVGRPLDLLDVDEMVRALGELHAAIPAKVLVVHTKYWSLAWGDGAGAFEASLRGGITMASTRYRTGDGFTERDYLDVSHLPVNPHGAAFAESIEGAVGSAVCCVPAFVVDVEHPTTIGLGDTFAGGFIAALARSGLPQRPLVP</sequence>
<dbReference type="RefSeq" id="WP_130102152.1">
    <property type="nucleotide sequence ID" value="NZ_SDWW01000015.1"/>
</dbReference>
<evidence type="ECO:0000256" key="5">
    <source>
        <dbReference type="ARBA" id="ARBA00022842"/>
    </source>
</evidence>
<name>A0A4Q5N4C4_9MICO</name>
<dbReference type="GO" id="GO:0006096">
    <property type="term" value="P:glycolytic process"/>
    <property type="evidence" value="ECO:0007669"/>
    <property type="project" value="UniProtKB-KW"/>
</dbReference>
<evidence type="ECO:0000256" key="1">
    <source>
        <dbReference type="ARBA" id="ARBA00022490"/>
    </source>
</evidence>
<keyword evidence="2" id="KW-0808">Transferase</keyword>
<accession>A0A4Q5N4C4</accession>
<keyword evidence="3" id="KW-0479">Metal-binding</keyword>
<dbReference type="OrthoDB" id="2813007at2"/>
<evidence type="ECO:0000313" key="7">
    <source>
        <dbReference type="EMBL" id="RYV51517.1"/>
    </source>
</evidence>
<keyword evidence="5" id="KW-0460">Magnesium</keyword>
<dbReference type="Gene3D" id="3.40.1190.20">
    <property type="match status" value="1"/>
</dbReference>
<dbReference type="EMBL" id="SDWW01000015">
    <property type="protein sequence ID" value="RYV51517.1"/>
    <property type="molecule type" value="Genomic_DNA"/>
</dbReference>
<dbReference type="Proteomes" id="UP000293764">
    <property type="component" value="Unassembled WGS sequence"/>
</dbReference>
<keyword evidence="1" id="KW-0963">Cytoplasm</keyword>
<protein>
    <recommendedName>
        <fullName evidence="9">ADP-dependent phosphofructokinase/glucokinase</fullName>
    </recommendedName>
</protein>
<keyword evidence="6" id="KW-0324">Glycolysis</keyword>
<reference evidence="7 8" key="1">
    <citation type="submission" date="2019-01" db="EMBL/GenBank/DDBJ databases">
        <title>Novel species of Cellulomonas.</title>
        <authorList>
            <person name="Liu Q."/>
            <person name="Xin Y.-H."/>
        </authorList>
    </citation>
    <scope>NUCLEOTIDE SEQUENCE [LARGE SCALE GENOMIC DNA]</scope>
    <source>
        <strain evidence="7 8">HLT2-17</strain>
    </source>
</reference>
<dbReference type="PANTHER" id="PTHR21208">
    <property type="entry name" value="ADP-DEPENDENT GLUCOKINASE"/>
    <property type="match status" value="1"/>
</dbReference>
<evidence type="ECO:0000256" key="2">
    <source>
        <dbReference type="ARBA" id="ARBA00022679"/>
    </source>
</evidence>
<evidence type="ECO:0000256" key="4">
    <source>
        <dbReference type="ARBA" id="ARBA00022777"/>
    </source>
</evidence>
<dbReference type="GO" id="GO:0046872">
    <property type="term" value="F:metal ion binding"/>
    <property type="evidence" value="ECO:0007669"/>
    <property type="project" value="UniProtKB-KW"/>
</dbReference>
<dbReference type="GO" id="GO:0043843">
    <property type="term" value="F:ADP-specific glucokinase activity"/>
    <property type="evidence" value="ECO:0007669"/>
    <property type="project" value="TreeGrafter"/>
</dbReference>
<dbReference type="InterPro" id="IPR029056">
    <property type="entry name" value="Ribokinase-like"/>
</dbReference>
<comment type="caution">
    <text evidence="7">The sequence shown here is derived from an EMBL/GenBank/DDBJ whole genome shotgun (WGS) entry which is preliminary data.</text>
</comment>
<dbReference type="InterPro" id="IPR007666">
    <property type="entry name" value="ADP_PFK/GK"/>
</dbReference>
<dbReference type="PROSITE" id="PS51255">
    <property type="entry name" value="ADPK"/>
    <property type="match status" value="1"/>
</dbReference>
<keyword evidence="8" id="KW-1185">Reference proteome</keyword>
<dbReference type="GO" id="GO:0006006">
    <property type="term" value="P:glucose metabolic process"/>
    <property type="evidence" value="ECO:0007669"/>
    <property type="project" value="TreeGrafter"/>
</dbReference>
<evidence type="ECO:0000256" key="3">
    <source>
        <dbReference type="ARBA" id="ARBA00022723"/>
    </source>
</evidence>
<evidence type="ECO:0000256" key="6">
    <source>
        <dbReference type="ARBA" id="ARBA00023152"/>
    </source>
</evidence>
<dbReference type="SUPFAM" id="SSF53613">
    <property type="entry name" value="Ribokinase-like"/>
    <property type="match status" value="1"/>
</dbReference>
<gene>
    <name evidence="7" type="ORF">EUA98_08000</name>
</gene>
<proteinExistence type="predicted"/>
<dbReference type="Pfam" id="PF04587">
    <property type="entry name" value="ADP_PFK_GK"/>
    <property type="match status" value="1"/>
</dbReference>
<keyword evidence="4" id="KW-0418">Kinase</keyword>
<dbReference type="AlphaFoldDB" id="A0A4Q5N4C4"/>
<organism evidence="7 8">
    <name type="scientific">Pengzhenrongella frigida</name>
    <dbReference type="NCBI Taxonomy" id="1259133"/>
    <lineage>
        <taxon>Bacteria</taxon>
        <taxon>Bacillati</taxon>
        <taxon>Actinomycetota</taxon>
        <taxon>Actinomycetes</taxon>
        <taxon>Micrococcales</taxon>
        <taxon>Pengzhenrongella</taxon>
    </lineage>
</organism>
<dbReference type="PANTHER" id="PTHR21208:SF1">
    <property type="entry name" value="ADP-DEPENDENT GLUCOKINASE"/>
    <property type="match status" value="1"/>
</dbReference>
<evidence type="ECO:0000313" key="8">
    <source>
        <dbReference type="Proteomes" id="UP000293764"/>
    </source>
</evidence>